<evidence type="ECO:0000259" key="7">
    <source>
        <dbReference type="PROSITE" id="PS51379"/>
    </source>
</evidence>
<feature type="transmembrane region" description="Helical" evidence="6">
    <location>
        <begin position="248"/>
        <end position="273"/>
    </location>
</feature>
<dbReference type="PROSITE" id="PS51379">
    <property type="entry name" value="4FE4S_FER_2"/>
    <property type="match status" value="1"/>
</dbReference>
<dbReference type="AlphaFoldDB" id="A0A7T5VDB0"/>
<feature type="domain" description="4Fe-4S ferredoxin-type" evidence="7">
    <location>
        <begin position="59"/>
        <end position="90"/>
    </location>
</feature>
<keyword evidence="5" id="KW-0411">Iron-sulfur</keyword>
<dbReference type="GO" id="GO:0046872">
    <property type="term" value="F:metal ion binding"/>
    <property type="evidence" value="ECO:0007669"/>
    <property type="project" value="UniProtKB-KW"/>
</dbReference>
<name>A0A7T5VDB0_9BACT</name>
<dbReference type="Gene3D" id="1.20.950.20">
    <property type="entry name" value="Transmembrane di-heme cytochromes, Chain C"/>
    <property type="match status" value="1"/>
</dbReference>
<dbReference type="PANTHER" id="PTHR43255:SF1">
    <property type="entry name" value="IRON-SULFUR-BINDING OXIDOREDUCTASE FADF-RELATED"/>
    <property type="match status" value="1"/>
</dbReference>
<evidence type="ECO:0000256" key="5">
    <source>
        <dbReference type="ARBA" id="ARBA00023014"/>
    </source>
</evidence>
<dbReference type="InterPro" id="IPR051460">
    <property type="entry name" value="HdrC_iron-sulfur_subunit"/>
</dbReference>
<protein>
    <submittedName>
        <fullName evidence="8">Quinone-interacting membrane-bound oxidoreductase complex subunit QmoC</fullName>
    </submittedName>
</protein>
<keyword evidence="9" id="KW-1185">Reference proteome</keyword>
<keyword evidence="1" id="KW-0004">4Fe-4S</keyword>
<feature type="transmembrane region" description="Helical" evidence="6">
    <location>
        <begin position="117"/>
        <end position="134"/>
    </location>
</feature>
<evidence type="ECO:0000313" key="9">
    <source>
        <dbReference type="Proteomes" id="UP000596092"/>
    </source>
</evidence>
<dbReference type="Gene3D" id="1.10.1060.10">
    <property type="entry name" value="Alpha-helical ferredoxin"/>
    <property type="match status" value="1"/>
</dbReference>
<feature type="transmembrane region" description="Helical" evidence="6">
    <location>
        <begin position="325"/>
        <end position="347"/>
    </location>
</feature>
<feature type="transmembrane region" description="Helical" evidence="6">
    <location>
        <begin position="167"/>
        <end position="186"/>
    </location>
</feature>
<dbReference type="SUPFAM" id="SSF46548">
    <property type="entry name" value="alpha-helical ferredoxin"/>
    <property type="match status" value="1"/>
</dbReference>
<feature type="transmembrane region" description="Helical" evidence="6">
    <location>
        <begin position="285"/>
        <end position="305"/>
    </location>
</feature>
<accession>A0A7T5VDB0</accession>
<reference evidence="8 9" key="1">
    <citation type="submission" date="2020-05" db="EMBL/GenBank/DDBJ databases">
        <title>Complete genome of Desulfobulbus oligotrophicus.</title>
        <authorList>
            <person name="Podar M."/>
        </authorList>
    </citation>
    <scope>NUCLEOTIDE SEQUENCE [LARGE SCALE GENOMIC DNA]</scope>
    <source>
        <strain evidence="8 9">Prop6</strain>
    </source>
</reference>
<dbReference type="GO" id="GO:0051539">
    <property type="term" value="F:4 iron, 4 sulfur cluster binding"/>
    <property type="evidence" value="ECO:0007669"/>
    <property type="project" value="UniProtKB-KW"/>
</dbReference>
<evidence type="ECO:0000256" key="3">
    <source>
        <dbReference type="ARBA" id="ARBA00023002"/>
    </source>
</evidence>
<evidence type="ECO:0000256" key="1">
    <source>
        <dbReference type="ARBA" id="ARBA00022485"/>
    </source>
</evidence>
<dbReference type="NCBIfam" id="NF038018">
    <property type="entry name" value="qmoC"/>
    <property type="match status" value="1"/>
</dbReference>
<dbReference type="InterPro" id="IPR017896">
    <property type="entry name" value="4Fe4S_Fe-S-bd"/>
</dbReference>
<dbReference type="SUPFAM" id="SSF103501">
    <property type="entry name" value="Respiratory nitrate reductase 1 gamma chain"/>
    <property type="match status" value="1"/>
</dbReference>
<keyword evidence="2" id="KW-0479">Metal-binding</keyword>
<dbReference type="EMBL" id="CP054140">
    <property type="protein sequence ID" value="QQG65711.1"/>
    <property type="molecule type" value="Genomic_DNA"/>
</dbReference>
<dbReference type="RefSeq" id="WP_199261104.1">
    <property type="nucleotide sequence ID" value="NZ_CP054140.1"/>
</dbReference>
<evidence type="ECO:0000256" key="6">
    <source>
        <dbReference type="SAM" id="Phobius"/>
    </source>
</evidence>
<gene>
    <name evidence="8" type="primary">qmoC</name>
    <name evidence="8" type="ORF">HP555_07455</name>
</gene>
<dbReference type="InterPro" id="IPR036197">
    <property type="entry name" value="NarG-like_sf"/>
</dbReference>
<keyword evidence="6" id="KW-0812">Transmembrane</keyword>
<proteinExistence type="predicted"/>
<dbReference type="InterPro" id="IPR017900">
    <property type="entry name" value="4Fe4S_Fe_S_CS"/>
</dbReference>
<feature type="transmembrane region" description="Helical" evidence="6">
    <location>
        <begin position="353"/>
        <end position="372"/>
    </location>
</feature>
<evidence type="ECO:0000313" key="8">
    <source>
        <dbReference type="EMBL" id="QQG65711.1"/>
    </source>
</evidence>
<organism evidence="8 9">
    <name type="scientific">Desulfobulbus oligotrophicus</name>
    <dbReference type="NCBI Taxonomy" id="1909699"/>
    <lineage>
        <taxon>Bacteria</taxon>
        <taxon>Pseudomonadati</taxon>
        <taxon>Thermodesulfobacteriota</taxon>
        <taxon>Desulfobulbia</taxon>
        <taxon>Desulfobulbales</taxon>
        <taxon>Desulfobulbaceae</taxon>
        <taxon>Desulfobulbus</taxon>
    </lineage>
</organism>
<keyword evidence="6" id="KW-1133">Transmembrane helix</keyword>
<keyword evidence="6" id="KW-0472">Membrane</keyword>
<dbReference type="GO" id="GO:0016491">
    <property type="term" value="F:oxidoreductase activity"/>
    <property type="evidence" value="ECO:0007669"/>
    <property type="project" value="UniProtKB-KW"/>
</dbReference>
<dbReference type="GO" id="GO:0005886">
    <property type="term" value="C:plasma membrane"/>
    <property type="evidence" value="ECO:0007669"/>
    <property type="project" value="TreeGrafter"/>
</dbReference>
<keyword evidence="4" id="KW-0408">Iron</keyword>
<dbReference type="KEGG" id="dog:HP555_07455"/>
<evidence type="ECO:0000256" key="4">
    <source>
        <dbReference type="ARBA" id="ARBA00023004"/>
    </source>
</evidence>
<sequence length="402" mass="45138">MSMHVQPDIEFIKALKEVGGDTLKQCYQCASCSVACQVCTDSHPFPRKQMVLANWGLAEKAMMDPGVYLCHLCGDCTEICPRGARPGDVMAAIRAYAYRALGWPKALADLCSSAKNLPMLIGIPSIVIFVLWLISGGMHIPSGEQFAKVGYTHFFGHWDFKWLSKNVLFIDIIFLTAAGIAVTSVYKGVSRLWRGMSEATGLTEVPYRPSVIQFVKQFLWPSIVEILEHSRFKKCTAHSDRVRGHLPLVFAFIGLFFVTCYSMFTQDVIGIFIPSMHGPISMWNPVKWLANVAAVAMIVGIGILWMNRSRMEATGKAKNTFYDWFLIWIIMGVGVTGLGAELLRLVGIPSLGYIVYYLHLISVAMLFLYMPYTKFAHIVYRTFAMAFERYRDSSFIKDPLNA</sequence>
<keyword evidence="3" id="KW-0560">Oxidoreductase</keyword>
<dbReference type="Pfam" id="PF13183">
    <property type="entry name" value="Fer4_8"/>
    <property type="match status" value="1"/>
</dbReference>
<dbReference type="Proteomes" id="UP000596092">
    <property type="component" value="Chromosome"/>
</dbReference>
<evidence type="ECO:0000256" key="2">
    <source>
        <dbReference type="ARBA" id="ARBA00022723"/>
    </source>
</evidence>
<dbReference type="InterPro" id="IPR009051">
    <property type="entry name" value="Helical_ferredxn"/>
</dbReference>
<dbReference type="PROSITE" id="PS00198">
    <property type="entry name" value="4FE4S_FER_1"/>
    <property type="match status" value="1"/>
</dbReference>
<dbReference type="PANTHER" id="PTHR43255">
    <property type="entry name" value="IRON-SULFUR-BINDING OXIDOREDUCTASE FADF-RELATED-RELATED"/>
    <property type="match status" value="1"/>
</dbReference>